<dbReference type="Pfam" id="PF13384">
    <property type="entry name" value="HTH_23"/>
    <property type="match status" value="1"/>
</dbReference>
<dbReference type="SUPFAM" id="SSF88659">
    <property type="entry name" value="Sigma3 and sigma4 domains of RNA polymerase sigma factors"/>
    <property type="match status" value="1"/>
</dbReference>
<reference evidence="1 2" key="1">
    <citation type="submission" date="2015-07" db="EMBL/GenBank/DDBJ databases">
        <title>Lactobacillus korensis/26-25/ whole genome sequencing.</title>
        <authorList>
            <person name="Kim M.K."/>
            <person name="Im W.-T."/>
            <person name="Srinivasan S."/>
            <person name="Lee J.-J."/>
        </authorList>
    </citation>
    <scope>NUCLEOTIDE SEQUENCE [LARGE SCALE GENOMIC DNA]</scope>
    <source>
        <strain evidence="1 2">26-25</strain>
    </source>
</reference>
<keyword evidence="2" id="KW-1185">Reference proteome</keyword>
<name>A0AAC8UWE3_9LACO</name>
<dbReference type="InterPro" id="IPR036388">
    <property type="entry name" value="WH-like_DNA-bd_sf"/>
</dbReference>
<dbReference type="AlphaFoldDB" id="A0AAC8UWE3"/>
<dbReference type="Proteomes" id="UP000036000">
    <property type="component" value="Chromosome"/>
</dbReference>
<dbReference type="EMBL" id="CP012033">
    <property type="protein sequence ID" value="AKP64912.1"/>
    <property type="molecule type" value="Genomic_DNA"/>
</dbReference>
<dbReference type="KEGG" id="lko:ABN16_07810"/>
<proteinExistence type="predicted"/>
<gene>
    <name evidence="1" type="ORF">ABN16_07810</name>
</gene>
<evidence type="ECO:0000313" key="2">
    <source>
        <dbReference type="Proteomes" id="UP000036000"/>
    </source>
</evidence>
<dbReference type="SUPFAM" id="SSF53098">
    <property type="entry name" value="Ribonuclease H-like"/>
    <property type="match status" value="1"/>
</dbReference>
<dbReference type="GO" id="GO:0003676">
    <property type="term" value="F:nucleic acid binding"/>
    <property type="evidence" value="ECO:0007669"/>
    <property type="project" value="InterPro"/>
</dbReference>
<dbReference type="InterPro" id="IPR012337">
    <property type="entry name" value="RNaseH-like_sf"/>
</dbReference>
<dbReference type="Gene3D" id="1.10.10.10">
    <property type="entry name" value="Winged helix-like DNA-binding domain superfamily/Winged helix DNA-binding domain"/>
    <property type="match status" value="1"/>
</dbReference>
<dbReference type="Gene3D" id="3.30.420.10">
    <property type="entry name" value="Ribonuclease H-like superfamily/Ribonuclease H"/>
    <property type="match status" value="1"/>
</dbReference>
<dbReference type="InterPro" id="IPR013324">
    <property type="entry name" value="RNA_pol_sigma_r3/r4-like"/>
</dbReference>
<sequence length="381" mass="42726">MFVIGQPILLTGDEGILTYNKSMAGWGLVTTITLDEHRRFVIGFSTDKSMVLNEKNVATYEQGATDDDLKQILRHQGYRLPPTSAAVDQQLPQQLRQVLPTITCLDSLPEEYVVVDCEFGMLFHTQNTGSQIIREQAVTLGEKAGVFQLGALGYAGGQAPILKFNRYVDNPAFTPEMKLRGLRETGLTLADYEQQAAPLAVLQAFIDQVLRHHYPLVFWDRTNDLRLLRNLFAVHYDALSAAEQRVLGEPLAIFDGSDYTNRVITRSNHQRESVHHYLPLNGVAGLLNVFNPKQHNALWDAQTTHYVVRELAKIQQMEPRILAAPQVGTSQPKMGSMPAKSPAAFQELRLAGRTYREIATRFGVSTSTVWRAVKRGQKRVN</sequence>
<dbReference type="InterPro" id="IPR036397">
    <property type="entry name" value="RNaseH_sf"/>
</dbReference>
<protein>
    <submittedName>
        <fullName evidence="1">Uncharacterized protein</fullName>
    </submittedName>
</protein>
<accession>A0AAC8UWE3</accession>
<evidence type="ECO:0000313" key="1">
    <source>
        <dbReference type="EMBL" id="AKP64912.1"/>
    </source>
</evidence>
<organism evidence="1 2">
    <name type="scientific">Levilactobacillus koreensis</name>
    <dbReference type="NCBI Taxonomy" id="637971"/>
    <lineage>
        <taxon>Bacteria</taxon>
        <taxon>Bacillati</taxon>
        <taxon>Bacillota</taxon>
        <taxon>Bacilli</taxon>
        <taxon>Lactobacillales</taxon>
        <taxon>Lactobacillaceae</taxon>
        <taxon>Levilactobacillus</taxon>
    </lineage>
</organism>